<evidence type="ECO:0000259" key="9">
    <source>
        <dbReference type="Pfam" id="PF00924"/>
    </source>
</evidence>
<dbReference type="PANTHER" id="PTHR30347:SF1">
    <property type="entry name" value="MECHANOSENSITIVE CHANNEL MSCK"/>
    <property type="match status" value="1"/>
</dbReference>
<dbReference type="EMBL" id="BMJC01000001">
    <property type="protein sequence ID" value="GGA85430.1"/>
    <property type="molecule type" value="Genomic_DNA"/>
</dbReference>
<comment type="subcellular location">
    <subcellularLocation>
        <location evidence="1">Cell membrane</location>
        <topology evidence="1">Multi-pass membrane protein</topology>
    </subcellularLocation>
</comment>
<dbReference type="InterPro" id="IPR010920">
    <property type="entry name" value="LSM_dom_sf"/>
</dbReference>
<dbReference type="InterPro" id="IPR049278">
    <property type="entry name" value="MS_channel_C"/>
</dbReference>
<dbReference type="InterPro" id="IPR011066">
    <property type="entry name" value="MscS_channel_C_sf"/>
</dbReference>
<evidence type="ECO:0008006" key="13">
    <source>
        <dbReference type="Google" id="ProtNLM"/>
    </source>
</evidence>
<evidence type="ECO:0000256" key="7">
    <source>
        <dbReference type="SAM" id="Phobius"/>
    </source>
</evidence>
<dbReference type="InterPro" id="IPR006685">
    <property type="entry name" value="MscS_channel_2nd"/>
</dbReference>
<keyword evidence="5 7" id="KW-1133">Transmembrane helix</keyword>
<dbReference type="SUPFAM" id="SSF82689">
    <property type="entry name" value="Mechanosensitive channel protein MscS (YggB), C-terminal domain"/>
    <property type="match status" value="1"/>
</dbReference>
<keyword evidence="4 7" id="KW-0812">Transmembrane</keyword>
<proteinExistence type="inferred from homology"/>
<feature type="transmembrane region" description="Helical" evidence="7">
    <location>
        <begin position="378"/>
        <end position="396"/>
    </location>
</feature>
<dbReference type="InterPro" id="IPR011014">
    <property type="entry name" value="MscS_channel_TM-2"/>
</dbReference>
<dbReference type="Gene3D" id="1.10.287.1260">
    <property type="match status" value="1"/>
</dbReference>
<dbReference type="Gene3D" id="2.30.30.60">
    <property type="match status" value="1"/>
</dbReference>
<evidence type="ECO:0000313" key="11">
    <source>
        <dbReference type="EMBL" id="GGA85430.1"/>
    </source>
</evidence>
<dbReference type="SUPFAM" id="SSF50182">
    <property type="entry name" value="Sm-like ribonucleoproteins"/>
    <property type="match status" value="1"/>
</dbReference>
<keyword evidence="3" id="KW-1003">Cell membrane</keyword>
<evidence type="ECO:0000256" key="2">
    <source>
        <dbReference type="ARBA" id="ARBA00008017"/>
    </source>
</evidence>
<feature type="transmembrane region" description="Helical" evidence="7">
    <location>
        <begin position="521"/>
        <end position="541"/>
    </location>
</feature>
<feature type="transmembrane region" description="Helical" evidence="7">
    <location>
        <begin position="471"/>
        <end position="494"/>
    </location>
</feature>
<feature type="transmembrane region" description="Helical" evidence="7">
    <location>
        <begin position="408"/>
        <end position="426"/>
    </location>
</feature>
<sequence>MKYFLFIAISLLTICDLHAQDTTRSPAKKAAREDSARGGRRKSQIYREAFRHVRRKFDSTLFTTAPVPTTSDYAEDLEKVYELLSKVPLITESFDQLGDIDSQLDQEDSALTIIKERMAQDDHTLNVRNLQMFNTLLDAFASNVKEYSRTLNHYDTALEGIRKEITGLRKDTLILHVFRDTALKDTFQFQLQQLKGKWREADSLIALNGNYINTLKSEASANTITISDLTYRVDEALADVGSKAFGKERRYLWEPRTAAAKAYSANSLQKSVDSERQLARFYFANNRTHRLWLLITGLVFFLWVWYNFRTLRRMKRLQVTRDLQFAFVNPYPVAGSFVFVLSLAPLFDLHAPAFYIESVEFLLMIVLTFILKKHLSRYLFLGWCIFLFLFLLLPIIRILGLPLSAQRWAELFVDLASLAFGSYYVFSKRRMSGQLRFVYAAAGLYLTLNLLAVVCNLFGRVTLSQIFGATAVYTFAQTVSLAVFVKLIIEAFLLQIVASRIRKGYPETFDLAAVTRSLRRFALLLAIFLWLVVFFTNLNLFDSLNDLLTDFFTSSRQIGNFSFTIGGLFLFLAIIWLANFLQRFIAYFFGDTGDDAAMDDRGQRSRLLITRLILLIGGFLLAVAASGLSVDRITVILGALGVGVGLGLQNIVNNFVSGIILIFDRPVRIGDTVELGDKRGRVKEIGIRSSTLLTDEGAEVIIPNGDVLSSRVVNWTLSNNNIRLALSFTIEKPADRESIELDTIKDIIRQNSNVLERREPEVIINSLTSKTEEIKVYFWIKDISKSQFTTSEIRTSIYRHLDDKGIVVD</sequence>
<feature type="domain" description="Mechanosensitive ion channel MscS C-terminal" evidence="10">
    <location>
        <begin position="741"/>
        <end position="806"/>
    </location>
</feature>
<feature type="transmembrane region" description="Helical" evidence="7">
    <location>
        <begin position="291"/>
        <end position="308"/>
    </location>
</feature>
<dbReference type="GO" id="GO:0008381">
    <property type="term" value="F:mechanosensitive monoatomic ion channel activity"/>
    <property type="evidence" value="ECO:0007669"/>
    <property type="project" value="UniProtKB-ARBA"/>
</dbReference>
<dbReference type="AlphaFoldDB" id="A0A8J2U803"/>
<feature type="transmembrane region" description="Helical" evidence="7">
    <location>
        <begin position="608"/>
        <end position="630"/>
    </location>
</feature>
<feature type="transmembrane region" description="Helical" evidence="7">
    <location>
        <begin position="636"/>
        <end position="663"/>
    </location>
</feature>
<evidence type="ECO:0000256" key="8">
    <source>
        <dbReference type="SAM" id="SignalP"/>
    </source>
</evidence>
<dbReference type="Pfam" id="PF21082">
    <property type="entry name" value="MS_channel_3rd"/>
    <property type="match status" value="1"/>
</dbReference>
<comment type="caution">
    <text evidence="11">The sequence shown here is derived from an EMBL/GenBank/DDBJ whole genome shotgun (WGS) entry which is preliminary data.</text>
</comment>
<feature type="domain" description="Mechanosensitive ion channel MscS" evidence="9">
    <location>
        <begin position="650"/>
        <end position="716"/>
    </location>
</feature>
<dbReference type="SUPFAM" id="SSF82861">
    <property type="entry name" value="Mechanosensitive channel protein MscS (YggB), transmembrane region"/>
    <property type="match status" value="1"/>
</dbReference>
<evidence type="ECO:0000313" key="12">
    <source>
        <dbReference type="Proteomes" id="UP000607559"/>
    </source>
</evidence>
<evidence type="ECO:0000256" key="3">
    <source>
        <dbReference type="ARBA" id="ARBA00022475"/>
    </source>
</evidence>
<feature type="transmembrane region" description="Helical" evidence="7">
    <location>
        <begin position="438"/>
        <end position="459"/>
    </location>
</feature>
<dbReference type="RefSeq" id="WP_188928328.1">
    <property type="nucleotide sequence ID" value="NZ_BMJC01000001.1"/>
</dbReference>
<feature type="signal peptide" evidence="8">
    <location>
        <begin position="1"/>
        <end position="19"/>
    </location>
</feature>
<dbReference type="GO" id="GO:0005886">
    <property type="term" value="C:plasma membrane"/>
    <property type="evidence" value="ECO:0007669"/>
    <property type="project" value="UniProtKB-SubCell"/>
</dbReference>
<protein>
    <recommendedName>
        <fullName evidence="13">Mechanosensitive ion channel protein</fullName>
    </recommendedName>
</protein>
<feature type="chain" id="PRO_5035271122" description="Mechanosensitive ion channel protein" evidence="8">
    <location>
        <begin position="20"/>
        <end position="809"/>
    </location>
</feature>
<dbReference type="Gene3D" id="3.30.70.100">
    <property type="match status" value="1"/>
</dbReference>
<evidence type="ECO:0000256" key="1">
    <source>
        <dbReference type="ARBA" id="ARBA00004651"/>
    </source>
</evidence>
<evidence type="ECO:0000259" key="10">
    <source>
        <dbReference type="Pfam" id="PF21082"/>
    </source>
</evidence>
<dbReference type="Proteomes" id="UP000607559">
    <property type="component" value="Unassembled WGS sequence"/>
</dbReference>
<dbReference type="InterPro" id="IPR052702">
    <property type="entry name" value="MscS-like_channel"/>
</dbReference>
<dbReference type="InterPro" id="IPR023408">
    <property type="entry name" value="MscS_beta-dom_sf"/>
</dbReference>
<accession>A0A8J2U803</accession>
<organism evidence="11 12">
    <name type="scientific">Puia dinghuensis</name>
    <dbReference type="NCBI Taxonomy" id="1792502"/>
    <lineage>
        <taxon>Bacteria</taxon>
        <taxon>Pseudomonadati</taxon>
        <taxon>Bacteroidota</taxon>
        <taxon>Chitinophagia</taxon>
        <taxon>Chitinophagales</taxon>
        <taxon>Chitinophagaceae</taxon>
        <taxon>Puia</taxon>
    </lineage>
</organism>
<reference evidence="11" key="1">
    <citation type="journal article" date="2014" name="Int. J. Syst. Evol. Microbiol.">
        <title>Complete genome sequence of Corynebacterium casei LMG S-19264T (=DSM 44701T), isolated from a smear-ripened cheese.</title>
        <authorList>
            <consortium name="US DOE Joint Genome Institute (JGI-PGF)"/>
            <person name="Walter F."/>
            <person name="Albersmeier A."/>
            <person name="Kalinowski J."/>
            <person name="Ruckert C."/>
        </authorList>
    </citation>
    <scope>NUCLEOTIDE SEQUENCE</scope>
    <source>
        <strain evidence="11">CGMCC 1.15448</strain>
    </source>
</reference>
<evidence type="ECO:0000256" key="6">
    <source>
        <dbReference type="ARBA" id="ARBA00023136"/>
    </source>
</evidence>
<evidence type="ECO:0000256" key="4">
    <source>
        <dbReference type="ARBA" id="ARBA00022692"/>
    </source>
</evidence>
<feature type="transmembrane region" description="Helical" evidence="7">
    <location>
        <begin position="328"/>
        <end position="347"/>
    </location>
</feature>
<reference evidence="11" key="2">
    <citation type="submission" date="2020-09" db="EMBL/GenBank/DDBJ databases">
        <authorList>
            <person name="Sun Q."/>
            <person name="Zhou Y."/>
        </authorList>
    </citation>
    <scope>NUCLEOTIDE SEQUENCE</scope>
    <source>
        <strain evidence="11">CGMCC 1.15448</strain>
    </source>
</reference>
<keyword evidence="6 7" id="KW-0472">Membrane</keyword>
<keyword evidence="12" id="KW-1185">Reference proteome</keyword>
<comment type="similarity">
    <text evidence="2">Belongs to the MscS (TC 1.A.23) family.</text>
</comment>
<feature type="transmembrane region" description="Helical" evidence="7">
    <location>
        <begin position="353"/>
        <end position="371"/>
    </location>
</feature>
<feature type="transmembrane region" description="Helical" evidence="7">
    <location>
        <begin position="561"/>
        <end position="581"/>
    </location>
</feature>
<dbReference type="PANTHER" id="PTHR30347">
    <property type="entry name" value="POTASSIUM CHANNEL RELATED"/>
    <property type="match status" value="1"/>
</dbReference>
<evidence type="ECO:0000256" key="5">
    <source>
        <dbReference type="ARBA" id="ARBA00022989"/>
    </source>
</evidence>
<dbReference type="Pfam" id="PF00924">
    <property type="entry name" value="MS_channel_2nd"/>
    <property type="match status" value="1"/>
</dbReference>
<name>A0A8J2U803_9BACT</name>
<gene>
    <name evidence="11" type="ORF">GCM10011511_05590</name>
</gene>
<keyword evidence="8" id="KW-0732">Signal</keyword>